<dbReference type="Proteomes" id="UP000468420">
    <property type="component" value="Unassembled WGS sequence"/>
</dbReference>
<dbReference type="EMBL" id="QRDC01000032">
    <property type="protein sequence ID" value="KAA1273310.1"/>
    <property type="molecule type" value="Genomic_DNA"/>
</dbReference>
<dbReference type="AlphaFoldDB" id="A0A6N6JXS5"/>
<dbReference type="RefSeq" id="WP_149692463.1">
    <property type="nucleotide sequence ID" value="NZ_QRDC01000032.1"/>
</dbReference>
<gene>
    <name evidence="1" type="ORF">DXF85_23385</name>
</gene>
<accession>A0A6N6JXS5</accession>
<reference evidence="1 2" key="1">
    <citation type="submission" date="2018-08" db="EMBL/GenBank/DDBJ databases">
        <title>Complete genomic analysis of a Citrobacter pasteurii isolated from cockles (Cerastoderma edule) containing a new chromosomic qnrB allele.</title>
        <authorList>
            <person name="Rodrigues A."/>
            <person name="Baptista T."/>
            <person name="Quesada A."/>
            <person name="Campos M.J."/>
        </authorList>
    </citation>
    <scope>NUCLEOTIDE SEQUENCE [LARGE SCALE GENOMIC DNA]</scope>
    <source>
        <strain evidence="1 2">BA18</strain>
    </source>
</reference>
<protein>
    <recommendedName>
        <fullName evidence="3">Type I restriction enzyme R protein N-terminal domain-containing protein</fullName>
    </recommendedName>
</protein>
<name>A0A6N6JXS5_9ENTR</name>
<comment type="caution">
    <text evidence="1">The sequence shown here is derived from an EMBL/GenBank/DDBJ whole genome shotgun (WGS) entry which is preliminary data.</text>
</comment>
<evidence type="ECO:0000313" key="1">
    <source>
        <dbReference type="EMBL" id="KAA1273310.1"/>
    </source>
</evidence>
<evidence type="ECO:0000313" key="2">
    <source>
        <dbReference type="Proteomes" id="UP000468420"/>
    </source>
</evidence>
<sequence length="195" mass="22487">MSREKAFEKFKTLQENYITHKETLFEANEAEIRLLMIDEILQILGWKKEEFTPEAFCGTSGYADYILSIERNPRLVVEAKKIGVTFGLPTSSLTSNEYTVSYFKKAFKKKLTDVIDQAQRYCVEKAVQYAVITNGAEWLVCPMLPKPGKTIDSMKGIYFGNLFNGEFSFDLMYDLMSKDSIHNNNLDNYLSELNY</sequence>
<organism evidence="1 2">
    <name type="scientific">Citrobacter pasteurii</name>
    <dbReference type="NCBI Taxonomy" id="1563222"/>
    <lineage>
        <taxon>Bacteria</taxon>
        <taxon>Pseudomonadati</taxon>
        <taxon>Pseudomonadota</taxon>
        <taxon>Gammaproteobacteria</taxon>
        <taxon>Enterobacterales</taxon>
        <taxon>Enterobacteriaceae</taxon>
        <taxon>Citrobacter</taxon>
    </lineage>
</organism>
<evidence type="ECO:0008006" key="3">
    <source>
        <dbReference type="Google" id="ProtNLM"/>
    </source>
</evidence>
<proteinExistence type="predicted"/>